<dbReference type="GeneID" id="14891016"/>
<keyword evidence="3" id="KW-1185">Reference proteome</keyword>
<reference evidence="2 3" key="1">
    <citation type="submission" date="2012-10" db="EMBL/GenBank/DDBJ databases">
        <authorList>
            <person name="Zafar N."/>
            <person name="Inman J."/>
            <person name="Hall N."/>
            <person name="Lorenzi H."/>
            <person name="Caler E."/>
        </authorList>
    </citation>
    <scope>NUCLEOTIDE SEQUENCE [LARGE SCALE GENOMIC DNA]</scope>
    <source>
        <strain evidence="2 3">IP1</strain>
    </source>
</reference>
<accession>A0A0A1UFY2</accession>
<dbReference type="RefSeq" id="XP_004258800.1">
    <property type="nucleotide sequence ID" value="XM_004258752.1"/>
</dbReference>
<feature type="region of interest" description="Disordered" evidence="1">
    <location>
        <begin position="590"/>
        <end position="618"/>
    </location>
</feature>
<dbReference type="OMA" id="VIVCCNE"/>
<dbReference type="VEuPathDB" id="AmoebaDB:EIN_291280"/>
<dbReference type="KEGG" id="eiv:EIN_291280"/>
<dbReference type="Proteomes" id="UP000014680">
    <property type="component" value="Unassembled WGS sequence"/>
</dbReference>
<dbReference type="EMBL" id="KB206397">
    <property type="protein sequence ID" value="ELP92029.1"/>
    <property type="molecule type" value="Genomic_DNA"/>
</dbReference>
<protein>
    <submittedName>
        <fullName evidence="2">Uncharacterized protein</fullName>
    </submittedName>
</protein>
<name>A0A0A1UFY2_ENTIV</name>
<dbReference type="AlphaFoldDB" id="A0A0A1UFY2"/>
<sequence>MVEKLDAFYIAVVIPYLNSLKTAQRLLYVSRSCKIAILMIRTNPNYRPQLHSSKFHDFITEMDTTFSKVVELERELLLFSGVVTLQADDETLLQRRDIAMKYDYIRLTRHSVESPYLLQQLNDRLCDIKILIKSNITINLSPFKNLRRVTMKSIYRTTQYTEFFKNTQHRYSFVSLSKMCGICDDMITSFDKFNIERLVVSAPTTLITEFFLKCKEKSFVISPRVIFSSDEWCNEDIIVEKASEFTVGPQTVSLDVAMQLYYPTSVTLSAFTTEKHFDISKYTQIVEFSQENNPSVDCILPPSLEVYCGCAMYNTLQHVNVVTLSNCIETFKLPQSVYSASLRSCELWKQEEVCNIVSLVIEKQHKLEEVKTLNFLRVINFVSCEVNIDLSKLNMLVKATFTSCEVSLTDKTMAHVKTLVIQNTQWKSHFVPKTVTALRLISSSFMNRNDDKMPFDIENIQNVEMISTDDVSMLRSLPLCVKYITIKSAPREYVCDLSRFKALEKVGVCNCSNIIISLNKATKTLYAMSSSVTHLINAQLENIYFRSCKEIDFDVLPETVKILEISPPVKTTQKDINRLKAFHLSFVFPKPDDDRRPKRNRSNTPTPAQYPITITHNV</sequence>
<feature type="compositionally biased region" description="Polar residues" evidence="1">
    <location>
        <begin position="602"/>
        <end position="618"/>
    </location>
</feature>
<organism evidence="2 3">
    <name type="scientific">Entamoeba invadens IP1</name>
    <dbReference type="NCBI Taxonomy" id="370355"/>
    <lineage>
        <taxon>Eukaryota</taxon>
        <taxon>Amoebozoa</taxon>
        <taxon>Evosea</taxon>
        <taxon>Archamoebae</taxon>
        <taxon>Mastigamoebida</taxon>
        <taxon>Entamoebidae</taxon>
        <taxon>Entamoeba</taxon>
    </lineage>
</organism>
<gene>
    <name evidence="2" type="ORF">EIN_291280</name>
</gene>
<evidence type="ECO:0000313" key="2">
    <source>
        <dbReference type="EMBL" id="ELP92029.1"/>
    </source>
</evidence>
<evidence type="ECO:0000256" key="1">
    <source>
        <dbReference type="SAM" id="MobiDB-lite"/>
    </source>
</evidence>
<proteinExistence type="predicted"/>
<evidence type="ECO:0000313" key="3">
    <source>
        <dbReference type="Proteomes" id="UP000014680"/>
    </source>
</evidence>